<proteinExistence type="predicted"/>
<organism evidence="2 3">
    <name type="scientific">Coprococcus eutactus</name>
    <dbReference type="NCBI Taxonomy" id="33043"/>
    <lineage>
        <taxon>Bacteria</taxon>
        <taxon>Bacillati</taxon>
        <taxon>Bacillota</taxon>
        <taxon>Clostridia</taxon>
        <taxon>Lachnospirales</taxon>
        <taxon>Lachnospiraceae</taxon>
        <taxon>Coprococcus</taxon>
    </lineage>
</organism>
<feature type="domain" description="Transcription regulator PadR N-terminal" evidence="1">
    <location>
        <begin position="50"/>
        <end position="122"/>
    </location>
</feature>
<sequence length="149" mass="17077">MENVLNSIYSNSIMVQDQSNDTAKEAAVEAVHARVVAKPNFIRGSVELLVLYLLSQKDYYGYELSQLMDSLSDGVIKIPIGSLYPALYKLIEYGFISDHKEQVGKRMTRVYYHLEQPGFQRMHILITEYTKVHKAISSILDYTPEPEKK</sequence>
<dbReference type="PANTHER" id="PTHR33169">
    <property type="entry name" value="PADR-FAMILY TRANSCRIPTIONAL REGULATOR"/>
    <property type="match status" value="1"/>
</dbReference>
<dbReference type="InterPro" id="IPR036388">
    <property type="entry name" value="WH-like_DNA-bd_sf"/>
</dbReference>
<evidence type="ECO:0000313" key="2">
    <source>
        <dbReference type="EMBL" id="GFO95509.1"/>
    </source>
</evidence>
<dbReference type="AlphaFoldDB" id="A0AAI9NZR0"/>
<comment type="caution">
    <text evidence="2">The sequence shown here is derived from an EMBL/GenBank/DDBJ whole genome shotgun (WGS) entry which is preliminary data.</text>
</comment>
<dbReference type="InterPro" id="IPR005149">
    <property type="entry name" value="Tscrpt_reg_PadR_N"/>
</dbReference>
<dbReference type="EMBL" id="BLYL01000019">
    <property type="protein sequence ID" value="GFO95509.1"/>
    <property type="molecule type" value="Genomic_DNA"/>
</dbReference>
<gene>
    <name evidence="2" type="ORF">COEU31_25550</name>
</gene>
<evidence type="ECO:0000313" key="3">
    <source>
        <dbReference type="Proteomes" id="UP000660047"/>
    </source>
</evidence>
<evidence type="ECO:0000259" key="1">
    <source>
        <dbReference type="Pfam" id="PF03551"/>
    </source>
</evidence>
<dbReference type="Gene3D" id="1.10.10.10">
    <property type="entry name" value="Winged helix-like DNA-binding domain superfamily/Winged helix DNA-binding domain"/>
    <property type="match status" value="1"/>
</dbReference>
<dbReference type="SUPFAM" id="SSF46785">
    <property type="entry name" value="Winged helix' DNA-binding domain"/>
    <property type="match status" value="1"/>
</dbReference>
<protein>
    <recommendedName>
        <fullName evidence="1">Transcription regulator PadR N-terminal domain-containing protein</fullName>
    </recommendedName>
</protein>
<dbReference type="PANTHER" id="PTHR33169:SF24">
    <property type="entry name" value="TRANSCRIPTIONAL REGULATOR, PADR FAMILY"/>
    <property type="match status" value="1"/>
</dbReference>
<name>A0AAI9NZR0_9FIRM</name>
<dbReference type="Pfam" id="PF03551">
    <property type="entry name" value="PadR"/>
    <property type="match status" value="1"/>
</dbReference>
<dbReference type="InterPro" id="IPR052509">
    <property type="entry name" value="Metal_resp_DNA-bind_regulator"/>
</dbReference>
<reference evidence="2" key="1">
    <citation type="submission" date="2020-06" db="EMBL/GenBank/DDBJ databases">
        <title>Characterization of fructooligosaccharide metabolism and fructooligosaccharide-degrading enzymes in human commensal butyrate producers.</title>
        <authorList>
            <person name="Tanno H."/>
            <person name="Fujii T."/>
            <person name="Hirano K."/>
            <person name="Maeno S."/>
            <person name="Tonozuka T."/>
            <person name="Sakamoto M."/>
            <person name="Ohkuma M."/>
            <person name="Tochio T."/>
            <person name="Endo A."/>
        </authorList>
    </citation>
    <scope>NUCLEOTIDE SEQUENCE</scope>
    <source>
        <strain evidence="2">JCM 31265</strain>
    </source>
</reference>
<dbReference type="Proteomes" id="UP000660047">
    <property type="component" value="Unassembled WGS sequence"/>
</dbReference>
<dbReference type="InterPro" id="IPR036390">
    <property type="entry name" value="WH_DNA-bd_sf"/>
</dbReference>
<accession>A0AAI9NZR0</accession>
<dbReference type="RefSeq" id="WP_015533318.1">
    <property type="nucleotide sequence ID" value="NZ_BLYL01000019.1"/>
</dbReference>